<evidence type="ECO:0000256" key="2">
    <source>
        <dbReference type="ARBA" id="ARBA00004611"/>
    </source>
</evidence>
<dbReference type="eggNOG" id="ENOG502T8SN">
    <property type="taxonomic scope" value="Eukaryota"/>
</dbReference>
<evidence type="ECO:0000313" key="12">
    <source>
        <dbReference type="EnsemblMetazoa" id="CPIJ003215-PA"/>
    </source>
</evidence>
<evidence type="ECO:0000256" key="8">
    <source>
        <dbReference type="ARBA" id="ARBA00023212"/>
    </source>
</evidence>
<comment type="similarity">
    <text evidence="3">Belongs to the DRC10 family.</text>
</comment>
<dbReference type="OrthoDB" id="536093at2759"/>
<evidence type="ECO:0000313" key="13">
    <source>
        <dbReference type="Proteomes" id="UP000002320"/>
    </source>
</evidence>
<keyword evidence="13" id="KW-1185">Reference proteome</keyword>
<evidence type="ECO:0000256" key="10">
    <source>
        <dbReference type="SAM" id="MobiDB-lite"/>
    </source>
</evidence>
<dbReference type="HOGENOM" id="CLU_079163_0_0_1"/>
<feature type="region of interest" description="Disordered" evidence="10">
    <location>
        <begin position="287"/>
        <end position="306"/>
    </location>
</feature>
<accession>B0W7W9</accession>
<evidence type="ECO:0000256" key="4">
    <source>
        <dbReference type="ARBA" id="ARBA00021752"/>
    </source>
</evidence>
<gene>
    <name evidence="12" type="primary">6034497</name>
    <name evidence="11" type="ORF">CpipJ_CPIJ003215</name>
</gene>
<dbReference type="KEGG" id="cqu:CpipJ_CPIJ003215"/>
<dbReference type="AlphaFoldDB" id="B0W7W9"/>
<organism>
    <name type="scientific">Culex quinquefasciatus</name>
    <name type="common">Southern house mosquito</name>
    <name type="synonym">Culex pungens</name>
    <dbReference type="NCBI Taxonomy" id="7176"/>
    <lineage>
        <taxon>Eukaryota</taxon>
        <taxon>Metazoa</taxon>
        <taxon>Ecdysozoa</taxon>
        <taxon>Arthropoda</taxon>
        <taxon>Hexapoda</taxon>
        <taxon>Insecta</taxon>
        <taxon>Pterygota</taxon>
        <taxon>Neoptera</taxon>
        <taxon>Endopterygota</taxon>
        <taxon>Diptera</taxon>
        <taxon>Nematocera</taxon>
        <taxon>Culicoidea</taxon>
        <taxon>Culicidae</taxon>
        <taxon>Culicinae</taxon>
        <taxon>Culicini</taxon>
        <taxon>Culex</taxon>
        <taxon>Culex</taxon>
    </lineage>
</organism>
<reference evidence="11" key="1">
    <citation type="submission" date="2007-03" db="EMBL/GenBank/DDBJ databases">
        <title>Annotation of Culex pipiens quinquefasciatus.</title>
        <authorList>
            <consortium name="The Broad Institute Genome Sequencing Platform"/>
            <person name="Atkinson P.W."/>
            <person name="Hemingway J."/>
            <person name="Christensen B.M."/>
            <person name="Higgs S."/>
            <person name="Kodira C."/>
            <person name="Hannick L."/>
            <person name="Megy K."/>
            <person name="O'Leary S."/>
            <person name="Pearson M."/>
            <person name="Haas B.J."/>
            <person name="Mauceli E."/>
            <person name="Wortman J.R."/>
            <person name="Lee N.H."/>
            <person name="Guigo R."/>
            <person name="Stanke M."/>
            <person name="Alvarado L."/>
            <person name="Amedeo P."/>
            <person name="Antoine C.H."/>
            <person name="Arensburger P."/>
            <person name="Bidwell S.L."/>
            <person name="Crawford M."/>
            <person name="Camaro F."/>
            <person name="Devon K."/>
            <person name="Engels R."/>
            <person name="Hammond M."/>
            <person name="Howarth C."/>
            <person name="Koehrsen M."/>
            <person name="Lawson D."/>
            <person name="Montgomery P."/>
            <person name="Nene V."/>
            <person name="Nusbaum C."/>
            <person name="Puiu D."/>
            <person name="Romero-Severson J."/>
            <person name="Severson D.W."/>
            <person name="Shumway M."/>
            <person name="Sisk P."/>
            <person name="Stolte C."/>
            <person name="Zeng Q."/>
            <person name="Eisenstadt E."/>
            <person name="Fraser-Liggett C."/>
            <person name="Strausberg R."/>
            <person name="Galagan J."/>
            <person name="Birren B."/>
            <person name="Collins F.H."/>
        </authorList>
    </citation>
    <scope>NUCLEOTIDE SEQUENCE [LARGE SCALE GENOMIC DNA]</scope>
    <source>
        <strain evidence="11">JHB</strain>
    </source>
</reference>
<keyword evidence="8" id="KW-0206">Cytoskeleton</keyword>
<dbReference type="PANTHER" id="PTHR31598">
    <property type="entry name" value="IQ DOMAIN-CONTAINING PROTEIN D"/>
    <property type="match status" value="1"/>
</dbReference>
<evidence type="ECO:0000256" key="6">
    <source>
        <dbReference type="ARBA" id="ARBA00022846"/>
    </source>
</evidence>
<dbReference type="PANTHER" id="PTHR31598:SF1">
    <property type="entry name" value="DYNEIN REGULATORY COMPLEX PROTEIN 10"/>
    <property type="match status" value="1"/>
</dbReference>
<evidence type="ECO:0000256" key="7">
    <source>
        <dbReference type="ARBA" id="ARBA00023069"/>
    </source>
</evidence>
<dbReference type="EMBL" id="DS231855">
    <property type="protein sequence ID" value="EDS38263.1"/>
    <property type="molecule type" value="Genomic_DNA"/>
</dbReference>
<protein>
    <recommendedName>
        <fullName evidence="4">Dynein regulatory complex protein 10</fullName>
    </recommendedName>
</protein>
<dbReference type="VEuPathDB" id="VectorBase:CQUJHB016189"/>
<evidence type="ECO:0000256" key="1">
    <source>
        <dbReference type="ARBA" id="ARBA00003029"/>
    </source>
</evidence>
<dbReference type="InterPro" id="IPR042815">
    <property type="entry name" value="DRC10"/>
</dbReference>
<name>B0W7W9_CULQU</name>
<dbReference type="EnsemblMetazoa" id="CPIJ003215-RA">
    <property type="protein sequence ID" value="CPIJ003215-PA"/>
    <property type="gene ID" value="CPIJ003215"/>
</dbReference>
<dbReference type="InParanoid" id="B0W7W9"/>
<comment type="subcellular location">
    <subcellularLocation>
        <location evidence="2">Cytoplasm</location>
        <location evidence="2">Cytoskeleton</location>
        <location evidence="2">Flagellum axoneme</location>
    </subcellularLocation>
</comment>
<keyword evidence="9" id="KW-0966">Cell projection</keyword>
<keyword evidence="6" id="KW-0282">Flagellum</keyword>
<dbReference type="OMA" id="QLWIKQY"/>
<proteinExistence type="inferred from homology"/>
<evidence type="ECO:0000313" key="11">
    <source>
        <dbReference type="EMBL" id="EDS38263.1"/>
    </source>
</evidence>
<dbReference type="Proteomes" id="UP000002320">
    <property type="component" value="Unassembled WGS sequence"/>
</dbReference>
<comment type="function">
    <text evidence="1">Component of the nexin-dynein regulatory complex (N-DRC), a key regulator of ciliary/flagellar motility which maintains the alignment and integrity of the distal axoneme and regulates microtubule sliding in motile axonemes.</text>
</comment>
<sequence length="306" mass="36113">MKEFSKKDIAPSATSLEQDVIGEDDPEYRKYFDFHLQKQWIDSIVDELEDQLVLFFRVYSGIKRLHNSELRNNLKIQIEELLKSDTGVEDFVQKLEEILVTFSKGKINNLRRKVQATQKAIDEMKMEIFLLKERSPREIQDIVDESELELIALRQSGDRSFAHLQEEVSRKVLDLENSKEYRALVDEHNQKRRKITKLTVQLQLWIKQYDKFVGEPMKELEALENDVAQFPEWKETVYDPQQEQLEQLTFNVEVLEAELIEEQVEKFRIAHAARVLQRAWRQVLVKKAAKKKKKGEKGKGKGKKKV</sequence>
<keyword evidence="5" id="KW-0963">Cytoplasm</keyword>
<evidence type="ECO:0000256" key="9">
    <source>
        <dbReference type="ARBA" id="ARBA00023273"/>
    </source>
</evidence>
<reference evidence="12" key="2">
    <citation type="submission" date="2020-05" db="UniProtKB">
        <authorList>
            <consortium name="EnsemblMetazoa"/>
        </authorList>
    </citation>
    <scope>IDENTIFICATION</scope>
    <source>
        <strain evidence="12">JHB</strain>
    </source>
</reference>
<dbReference type="VEuPathDB" id="VectorBase:CPIJ003215"/>
<evidence type="ECO:0000256" key="5">
    <source>
        <dbReference type="ARBA" id="ARBA00022490"/>
    </source>
</evidence>
<evidence type="ECO:0000256" key="3">
    <source>
        <dbReference type="ARBA" id="ARBA00009071"/>
    </source>
</evidence>
<keyword evidence="7" id="KW-0969">Cilium</keyword>